<dbReference type="Proteomes" id="UP000235363">
    <property type="component" value="Unassembled WGS sequence"/>
</dbReference>
<evidence type="ECO:0000313" key="2">
    <source>
        <dbReference type="EMBL" id="PMC61951.1"/>
    </source>
</evidence>
<dbReference type="EMBL" id="PNHF01000018">
    <property type="protein sequence ID" value="PMC61951.1"/>
    <property type="molecule type" value="Genomic_DNA"/>
</dbReference>
<organism evidence="2 3">
    <name type="scientific">Corynebacterium xerosis</name>
    <dbReference type="NCBI Taxonomy" id="1725"/>
    <lineage>
        <taxon>Bacteria</taxon>
        <taxon>Bacillati</taxon>
        <taxon>Actinomycetota</taxon>
        <taxon>Actinomycetes</taxon>
        <taxon>Mycobacteriales</taxon>
        <taxon>Corynebacteriaceae</taxon>
        <taxon>Corynebacterium</taxon>
    </lineage>
</organism>
<proteinExistence type="predicted"/>
<feature type="region of interest" description="Disordered" evidence="1">
    <location>
        <begin position="1"/>
        <end position="26"/>
    </location>
</feature>
<sequence length="357" mass="38825">MGDNSSTRGRTAATRPLDHKPGLRPIGSGLIRADGPTGRSALARAIHAGTAVKLAPAVAIGIEEWRAADWPERRRLRCLAHAHAHPALVLTGVSAARVLGLAILVDPDRETDEPVHLAHVGRGKTKNGSGHVVRSLCLEESDITIVDGVRTTTAARTIHDLRETHGPEHALAAADDALRRGHGRGAISALATRLLGSRTRGAKATAEVAMLASTLSESPAESWTRWLLHCLGIAAVLQQVYIVGPDGRPIRRVDFWIPALAMVIEFHGWKKYDGRYGDGDVISTYENAAMRELANCGIDVVQLTWRMLVDGSAGPLIMQRVAARREFLEKAGPQFTGEVFLRHEKLPDRVTRFFRRN</sequence>
<dbReference type="AlphaFoldDB" id="A0A2N6SY27"/>
<name>A0A2N6SY27_9CORY</name>
<gene>
    <name evidence="2" type="ORF">CJ204_08405</name>
</gene>
<evidence type="ECO:0000256" key="1">
    <source>
        <dbReference type="SAM" id="MobiDB-lite"/>
    </source>
</evidence>
<accession>A0A2N6SY27</accession>
<evidence type="ECO:0000313" key="3">
    <source>
        <dbReference type="Proteomes" id="UP000235363"/>
    </source>
</evidence>
<reference evidence="2 3" key="1">
    <citation type="submission" date="2017-09" db="EMBL/GenBank/DDBJ databases">
        <title>Bacterial strain isolated from the female urinary microbiota.</title>
        <authorList>
            <person name="Thomas-White K."/>
            <person name="Kumar N."/>
            <person name="Forster S."/>
            <person name="Putonti C."/>
            <person name="Lawley T."/>
            <person name="Wolfe A.J."/>
        </authorList>
    </citation>
    <scope>NUCLEOTIDE SEQUENCE [LARGE SCALE GENOMIC DNA]</scope>
    <source>
        <strain evidence="2 3">UMB0908</strain>
    </source>
</reference>
<evidence type="ECO:0008006" key="4">
    <source>
        <dbReference type="Google" id="ProtNLM"/>
    </source>
</evidence>
<comment type="caution">
    <text evidence="2">The sequence shown here is derived from an EMBL/GenBank/DDBJ whole genome shotgun (WGS) entry which is preliminary data.</text>
</comment>
<protein>
    <recommendedName>
        <fullName evidence="4">DUF559 domain-containing protein</fullName>
    </recommendedName>
</protein>